<keyword evidence="6" id="KW-1185">Reference proteome</keyword>
<dbReference type="PANTHER" id="PTHR10353:SF218">
    <property type="entry name" value="MYROSINASE 1-RELATED"/>
    <property type="match status" value="1"/>
</dbReference>
<evidence type="ECO:0000256" key="4">
    <source>
        <dbReference type="SAM" id="SignalP"/>
    </source>
</evidence>
<dbReference type="Gene3D" id="3.20.20.80">
    <property type="entry name" value="Glycosidases"/>
    <property type="match status" value="2"/>
</dbReference>
<dbReference type="PRINTS" id="PR00131">
    <property type="entry name" value="GLHYDRLASE1"/>
</dbReference>
<dbReference type="AlphaFoldDB" id="A0AAU9RJB6"/>
<protein>
    <recommendedName>
        <fullName evidence="7">Thioglucosidase</fullName>
    </recommendedName>
</protein>
<feature type="non-terminal residue" evidence="5">
    <location>
        <position position="1"/>
    </location>
</feature>
<gene>
    <name evidence="5" type="ORF">TAV2_LOCUS5741</name>
</gene>
<reference evidence="5 6" key="1">
    <citation type="submission" date="2022-03" db="EMBL/GenBank/DDBJ databases">
        <authorList>
            <person name="Nunn A."/>
            <person name="Chopra R."/>
            <person name="Nunn A."/>
            <person name="Contreras Garrido A."/>
        </authorList>
    </citation>
    <scope>NUCLEOTIDE SEQUENCE [LARGE SCALE GENOMIC DNA]</scope>
</reference>
<dbReference type="Proteomes" id="UP000836841">
    <property type="component" value="Chromosome 2"/>
</dbReference>
<feature type="chain" id="PRO_5043403952" description="Thioglucosidase" evidence="4">
    <location>
        <begin position="21"/>
        <end position="468"/>
    </location>
</feature>
<accession>A0AAU9RJB6</accession>
<dbReference type="PROSITE" id="PS00572">
    <property type="entry name" value="GLYCOSYL_HYDROL_F1_1"/>
    <property type="match status" value="1"/>
</dbReference>
<feature type="active site" description="Nucleophile" evidence="2">
    <location>
        <position position="350"/>
    </location>
</feature>
<proteinExistence type="inferred from homology"/>
<keyword evidence="4" id="KW-0732">Signal</keyword>
<dbReference type="GO" id="GO:0008422">
    <property type="term" value="F:beta-glucosidase activity"/>
    <property type="evidence" value="ECO:0007669"/>
    <property type="project" value="TreeGrafter"/>
</dbReference>
<feature type="signal peptide" evidence="4">
    <location>
        <begin position="1"/>
        <end position="20"/>
    </location>
</feature>
<evidence type="ECO:0008006" key="7">
    <source>
        <dbReference type="Google" id="ProtNLM"/>
    </source>
</evidence>
<dbReference type="PANTHER" id="PTHR10353">
    <property type="entry name" value="GLYCOSYL HYDROLASE"/>
    <property type="match status" value="1"/>
</dbReference>
<organism evidence="5 6">
    <name type="scientific">Thlaspi arvense</name>
    <name type="common">Field penny-cress</name>
    <dbReference type="NCBI Taxonomy" id="13288"/>
    <lineage>
        <taxon>Eukaryota</taxon>
        <taxon>Viridiplantae</taxon>
        <taxon>Streptophyta</taxon>
        <taxon>Embryophyta</taxon>
        <taxon>Tracheophyta</taxon>
        <taxon>Spermatophyta</taxon>
        <taxon>Magnoliopsida</taxon>
        <taxon>eudicotyledons</taxon>
        <taxon>Gunneridae</taxon>
        <taxon>Pentapetalae</taxon>
        <taxon>rosids</taxon>
        <taxon>malvids</taxon>
        <taxon>Brassicales</taxon>
        <taxon>Brassicaceae</taxon>
        <taxon>Thlaspideae</taxon>
        <taxon>Thlaspi</taxon>
    </lineage>
</organism>
<dbReference type="InterPro" id="IPR018120">
    <property type="entry name" value="Glyco_hydro_1_AS"/>
</dbReference>
<sequence length="468" mass="53362">MKKLLGLTLVFLLAAVTCKGQEITCEEGTPPYTKCNNTDRFNRGGFGKDFFFGVASAAYQARNKPHICVIEGGRGRGINVWDAFTHRYPEKGGPDLLNGDIACDSYQHWQKDVDVMAELGVNAYRLSIAWSRIIPRGKRSRGINQDGINYYSGLIDALLARNITPFVTLFHWDLPQTLQDEYEGFLDRQVIEDFKNYADVCFEAFGGRVKNWITINQLFTVPTRGYALGTDAPGRCSPWVDKRCYGGNSSTEPYIVAHHQLLAHATVVDLYRKKYKFQGGKIGPVMITRWFLPYNESKASKEATERSKEFFFGWMNMFDAKGTFYRPRGMLDVMEHFKNRYGNPLIYVTENGISTPGSETFDESVADYKRIDYLCSHLCFLRKAIEEKKVNVKGYFAWSLGDNYEFCAGYTVRFGLSYVDFANLTADRDLKASGKWYKKFLHVNTKDNENQGLLRSSLSFQNEKLADA</sequence>
<evidence type="ECO:0000313" key="5">
    <source>
        <dbReference type="EMBL" id="CAH2044450.1"/>
    </source>
</evidence>
<name>A0AAU9RJB6_THLAR</name>
<dbReference type="GO" id="GO:0005975">
    <property type="term" value="P:carbohydrate metabolic process"/>
    <property type="evidence" value="ECO:0007669"/>
    <property type="project" value="InterPro"/>
</dbReference>
<evidence type="ECO:0000256" key="3">
    <source>
        <dbReference type="RuleBase" id="RU003690"/>
    </source>
</evidence>
<dbReference type="InterPro" id="IPR017853">
    <property type="entry name" value="GH"/>
</dbReference>
<evidence type="ECO:0000313" key="6">
    <source>
        <dbReference type="Proteomes" id="UP000836841"/>
    </source>
</evidence>
<dbReference type="InterPro" id="IPR001360">
    <property type="entry name" value="Glyco_hydro_1"/>
</dbReference>
<evidence type="ECO:0000256" key="1">
    <source>
        <dbReference type="ARBA" id="ARBA00010838"/>
    </source>
</evidence>
<dbReference type="EMBL" id="OU466858">
    <property type="protein sequence ID" value="CAH2044450.1"/>
    <property type="molecule type" value="Genomic_DNA"/>
</dbReference>
<comment type="similarity">
    <text evidence="1 3">Belongs to the glycosyl hydrolase 1 family.</text>
</comment>
<evidence type="ECO:0000256" key="2">
    <source>
        <dbReference type="PROSITE-ProRule" id="PRU10055"/>
    </source>
</evidence>
<dbReference type="SUPFAM" id="SSF51445">
    <property type="entry name" value="(Trans)glycosidases"/>
    <property type="match status" value="1"/>
</dbReference>
<dbReference type="Pfam" id="PF00232">
    <property type="entry name" value="Glyco_hydro_1"/>
    <property type="match status" value="2"/>
</dbReference>